<keyword evidence="4 17" id="KW-0328">Glycosyltransferase</keyword>
<dbReference type="Gene3D" id="3.90.550.10">
    <property type="entry name" value="Spore Coat Polysaccharide Biosynthesis Protein SpsA, Chain A"/>
    <property type="match status" value="1"/>
</dbReference>
<evidence type="ECO:0000256" key="10">
    <source>
        <dbReference type="ARBA" id="ARBA00023034"/>
    </source>
</evidence>
<comment type="cofactor">
    <cofactor evidence="17">
        <name>Mn(2+)</name>
        <dbReference type="ChEBI" id="CHEBI:29035"/>
    </cofactor>
    <text evidence="17">The cofactor is mostly bound to the substrate.</text>
</comment>
<proteinExistence type="inferred from homology"/>
<feature type="coiled-coil region" evidence="18">
    <location>
        <begin position="58"/>
        <end position="85"/>
    </location>
</feature>
<keyword evidence="5" id="KW-0808">Transferase</keyword>
<keyword evidence="11 17" id="KW-0472">Membrane</keyword>
<evidence type="ECO:0000256" key="3">
    <source>
        <dbReference type="ARBA" id="ARBA00006492"/>
    </source>
</evidence>
<sequence>MPSTLVYHYDFEANNSATMTAHRKFFIVVCGIGMTVWLYFFLGLVQQENTPMRSRDDVQKLSSLINSLKEQVRQESEDILKLKATIKELTYAKRPPQDHDPQPPPKPSPWPEPIPVVVFACSRAAAVSGIVKKLISLRPSKDLFPIIVSQDCDNTPVQRAVAEFRDQVIYVKHKSAQQDNVVVPKAHKKYAAYYYIARHYKLALSHVFNVLNHNTVILLEDDLDIADDFFEYFSATRYLLDRDPRLWCVSAWNDNGKSGVIDIRANSLLYRSDFFPGLGWMITSKTWAELSPKWPAGFWDDWMREPEIRQGRHCIRPEVSRTKMTVYGKKGASKGQFYEKHVAKVILNTVSVSFTSMNLDYLLNPNYDREFDRMVYENSQLVKIDDAVASLSEMNYNSKSLRVEYTGNIDFIVKADKLLVMHDFKAGVPRTAYKGVVTSFINGTRVFLVPDRKFVKDYDKNWVVPSKYGD</sequence>
<organism evidence="19 20">
    <name type="scientific">Ancylostoma ceylanicum</name>
    <dbReference type="NCBI Taxonomy" id="53326"/>
    <lineage>
        <taxon>Eukaryota</taxon>
        <taxon>Metazoa</taxon>
        <taxon>Ecdysozoa</taxon>
        <taxon>Nematoda</taxon>
        <taxon>Chromadorea</taxon>
        <taxon>Rhabditida</taxon>
        <taxon>Rhabditina</taxon>
        <taxon>Rhabditomorpha</taxon>
        <taxon>Strongyloidea</taxon>
        <taxon>Ancylostomatidae</taxon>
        <taxon>Ancylostomatinae</taxon>
        <taxon>Ancylostoma</taxon>
    </lineage>
</organism>
<dbReference type="InterPro" id="IPR052261">
    <property type="entry name" value="Glycosyltransferase_13"/>
</dbReference>
<comment type="caution">
    <text evidence="19">The sequence shown here is derived from an EMBL/GenBank/DDBJ whole genome shotgun (WGS) entry which is preliminary data.</text>
</comment>
<dbReference type="Proteomes" id="UP000024635">
    <property type="component" value="Unassembled WGS sequence"/>
</dbReference>
<dbReference type="AlphaFoldDB" id="A0A016VG69"/>
<dbReference type="GO" id="GO:0000139">
    <property type="term" value="C:Golgi membrane"/>
    <property type="evidence" value="ECO:0007669"/>
    <property type="project" value="UniProtKB-SubCell"/>
</dbReference>
<comment type="pathway">
    <text evidence="2 17">Protein modification; protein glycosylation.</text>
</comment>
<evidence type="ECO:0000256" key="15">
    <source>
        <dbReference type="ARBA" id="ARBA00041712"/>
    </source>
</evidence>
<dbReference type="PANTHER" id="PTHR10468:SF0">
    <property type="entry name" value="ALPHA-1,3-MANNOSYL-GLYCOPROTEIN 2-BETA-N-ACETYLGLUCOSAMINYLTRANSFERASE"/>
    <property type="match status" value="1"/>
</dbReference>
<evidence type="ECO:0000256" key="14">
    <source>
        <dbReference type="ARBA" id="ARBA00038949"/>
    </source>
</evidence>
<evidence type="ECO:0000256" key="6">
    <source>
        <dbReference type="ARBA" id="ARBA00022692"/>
    </source>
</evidence>
<keyword evidence="6 17" id="KW-0812">Transmembrane</keyword>
<dbReference type="InterPro" id="IPR004139">
    <property type="entry name" value="Glyco_trans_13"/>
</dbReference>
<dbReference type="SUPFAM" id="SSF53448">
    <property type="entry name" value="Nucleotide-diphospho-sugar transferases"/>
    <property type="match status" value="1"/>
</dbReference>
<evidence type="ECO:0000313" key="19">
    <source>
        <dbReference type="EMBL" id="EYC26594.1"/>
    </source>
</evidence>
<dbReference type="FunFam" id="3.90.550.10:FF:000055">
    <property type="entry name" value="Alpha-1,3-mannosyl-glycoprotein 2-beta-N-acetylglucosaminyltransferase"/>
    <property type="match status" value="1"/>
</dbReference>
<evidence type="ECO:0000256" key="9">
    <source>
        <dbReference type="ARBA" id="ARBA00022989"/>
    </source>
</evidence>
<evidence type="ECO:0000256" key="16">
    <source>
        <dbReference type="ARBA" id="ARBA00049421"/>
    </source>
</evidence>
<keyword evidence="18" id="KW-0175">Coiled coil</keyword>
<comment type="subcellular location">
    <subcellularLocation>
        <location evidence="1 17">Golgi apparatus membrane</location>
        <topology evidence="1 17">Single-pass type II membrane protein</topology>
    </subcellularLocation>
</comment>
<dbReference type="GO" id="GO:0030145">
    <property type="term" value="F:manganese ion binding"/>
    <property type="evidence" value="ECO:0007669"/>
    <property type="project" value="UniProtKB-UniRule"/>
</dbReference>
<dbReference type="EC" id="2.4.1.101" evidence="14 17"/>
<keyword evidence="9 17" id="KW-1133">Transmembrane helix</keyword>
<dbReference type="GO" id="GO:0003827">
    <property type="term" value="F:alpha-1,3-mannosylglycoprotein 2-beta-N-acetylglucosaminyltransferase activity"/>
    <property type="evidence" value="ECO:0007669"/>
    <property type="project" value="UniProtKB-UniRule"/>
</dbReference>
<reference evidence="20" key="1">
    <citation type="journal article" date="2015" name="Nat. Genet.">
        <title>The genome and transcriptome of the zoonotic hookworm Ancylostoma ceylanicum identify infection-specific gene families.</title>
        <authorList>
            <person name="Schwarz E.M."/>
            <person name="Hu Y."/>
            <person name="Antoshechkin I."/>
            <person name="Miller M.M."/>
            <person name="Sternberg P.W."/>
            <person name="Aroian R.V."/>
        </authorList>
    </citation>
    <scope>NUCLEOTIDE SEQUENCE</scope>
    <source>
        <strain evidence="20">HY135</strain>
    </source>
</reference>
<evidence type="ECO:0000256" key="5">
    <source>
        <dbReference type="ARBA" id="ARBA00022679"/>
    </source>
</evidence>
<comment type="catalytic activity">
    <reaction evidence="16 17">
        <text>N(4)-(alpha-D-Man-(1-&gt;3)-[alpha-D-Man-(1-&gt;3)-[alpha-D-Man-(1-&gt;6)]-alpha-D-Man-(1-&gt;6)]-beta-D-Man-(1-&gt;4)-beta-D-GlcNAc-(1-&gt;4)-beta-D-GlcNAc)-L-asparaginyl-[protein] (N-glucan mannose isomer 5A1,2) + UDP-N-acetyl-alpha-D-glucosamine = N(4)-{beta-D-GlcNAc-(1-&gt;2)-alpha-D-Man-(1-&gt;3)-[alpha-D-Man-(1-&gt;3)-[alpha-D-Man-(1-&gt;6)]-alpha-D-Man-(1-&gt;6)]-beta-D-Man-(1-&gt;4)-beta-D-GlcNAc-(1-&gt;4)-beta-D-GlcNAc}-L-asparaginyl-[protein] + UDP + H(+)</text>
        <dbReference type="Rhea" id="RHEA:11456"/>
        <dbReference type="Rhea" id="RHEA-COMP:14367"/>
        <dbReference type="Rhea" id="RHEA-COMP:14368"/>
        <dbReference type="ChEBI" id="CHEBI:15378"/>
        <dbReference type="ChEBI" id="CHEBI:57705"/>
        <dbReference type="ChEBI" id="CHEBI:58223"/>
        <dbReference type="ChEBI" id="CHEBI:59087"/>
        <dbReference type="ChEBI" id="CHEBI:60625"/>
        <dbReference type="EC" id="2.4.1.101"/>
    </reaction>
</comment>
<comment type="similarity">
    <text evidence="3 17">Belongs to the glycosyltransferase 13 family.</text>
</comment>
<feature type="transmembrane region" description="Helical" evidence="17">
    <location>
        <begin position="25"/>
        <end position="45"/>
    </location>
</feature>
<dbReference type="PANTHER" id="PTHR10468">
    <property type="entry name" value="PROTEIN O-LINKED-MANNOSE BETA-1,2-N-ACETYLGLUCOSAMINYLTRANSFERASE 1/ALPHA-1,3-MANNOSYL-GLYCOPROTEIN 2-BETA-N-ACETYLGLUCOSAMINYLTRANSFERASE"/>
    <property type="match status" value="1"/>
</dbReference>
<evidence type="ECO:0000256" key="18">
    <source>
        <dbReference type="SAM" id="Coils"/>
    </source>
</evidence>
<evidence type="ECO:0000256" key="8">
    <source>
        <dbReference type="ARBA" id="ARBA00022968"/>
    </source>
</evidence>
<keyword evidence="20" id="KW-1185">Reference proteome</keyword>
<evidence type="ECO:0000313" key="20">
    <source>
        <dbReference type="Proteomes" id="UP000024635"/>
    </source>
</evidence>
<protein>
    <recommendedName>
        <fullName evidence="14 17">Alpha-1,3-mannosyl-glycoprotein 2-beta-N-acetylglucosaminyltransferase</fullName>
        <shortName evidence="17">GNT-I</shortName>
        <shortName evidence="17">GlcNAc-T I</shortName>
        <ecNumber evidence="14 17">2.4.1.101</ecNumber>
    </recommendedName>
    <alternativeName>
        <fullName evidence="15 17">N-glycosyl-oligosaccharide-glycoprotein N-acetylglucosaminyltransferase I</fullName>
    </alternativeName>
</protein>
<dbReference type="UniPathway" id="UPA00378"/>
<keyword evidence="8 17" id="KW-0735">Signal-anchor</keyword>
<evidence type="ECO:0000256" key="11">
    <source>
        <dbReference type="ARBA" id="ARBA00023136"/>
    </source>
</evidence>
<evidence type="ECO:0000256" key="13">
    <source>
        <dbReference type="ARBA" id="ARBA00037706"/>
    </source>
</evidence>
<evidence type="ECO:0000256" key="4">
    <source>
        <dbReference type="ARBA" id="ARBA00022676"/>
    </source>
</evidence>
<dbReference type="OrthoDB" id="440755at2759"/>
<dbReference type="EMBL" id="JARK01001346">
    <property type="protein sequence ID" value="EYC26594.1"/>
    <property type="molecule type" value="Genomic_DNA"/>
</dbReference>
<dbReference type="Pfam" id="PF03071">
    <property type="entry name" value="GNT-I"/>
    <property type="match status" value="1"/>
</dbReference>
<accession>A0A016VG69</accession>
<keyword evidence="12 17" id="KW-0464">Manganese</keyword>
<comment type="function">
    <text evidence="13 17">Initiates complex N-linked carbohydrate formation. Essential for the conversion of high-mannose to hybrid and complex N-glycans.</text>
</comment>
<gene>
    <name evidence="19" type="primary">Acey_s0010.g854</name>
    <name evidence="19" type="ORF">Y032_0010g854</name>
</gene>
<evidence type="ECO:0000256" key="17">
    <source>
        <dbReference type="RuleBase" id="RU368119"/>
    </source>
</evidence>
<evidence type="ECO:0000256" key="7">
    <source>
        <dbReference type="ARBA" id="ARBA00022723"/>
    </source>
</evidence>
<evidence type="ECO:0000256" key="12">
    <source>
        <dbReference type="ARBA" id="ARBA00023211"/>
    </source>
</evidence>
<dbReference type="GO" id="GO:0006487">
    <property type="term" value="P:protein N-linked glycosylation"/>
    <property type="evidence" value="ECO:0007669"/>
    <property type="project" value="TreeGrafter"/>
</dbReference>
<dbReference type="STRING" id="53326.A0A016VG69"/>
<evidence type="ECO:0000256" key="2">
    <source>
        <dbReference type="ARBA" id="ARBA00004922"/>
    </source>
</evidence>
<dbReference type="Gene3D" id="3.10.180.20">
    <property type="entry name" value="N-Acetylglucosaminyltransferase I, Domain 2"/>
    <property type="match status" value="1"/>
</dbReference>
<dbReference type="InterPro" id="IPR029044">
    <property type="entry name" value="Nucleotide-diphossugar_trans"/>
</dbReference>
<keyword evidence="7 17" id="KW-0479">Metal-binding</keyword>
<evidence type="ECO:0000256" key="1">
    <source>
        <dbReference type="ARBA" id="ARBA00004323"/>
    </source>
</evidence>
<name>A0A016VG69_9BILA</name>
<keyword evidence="10 17" id="KW-0333">Golgi apparatus</keyword>